<sequence>MIAENDDLVDIILSCKKLIHVNNMTEEDDPELRLRQEYRYILRAHFKFNCDAVYRPRNLDEINERIRNHMTDKERIQNEMGSIKELLRQSQESAENAEETAQKKRRKLQQEFKETLKFI</sequence>
<comment type="caution">
    <text evidence="1">The sequence shown here is derived from an EMBL/GenBank/DDBJ whole genome shotgun (WGS) entry which is preliminary data.</text>
</comment>
<organism evidence="1 2">
    <name type="scientific">Racocetra persica</name>
    <dbReference type="NCBI Taxonomy" id="160502"/>
    <lineage>
        <taxon>Eukaryota</taxon>
        <taxon>Fungi</taxon>
        <taxon>Fungi incertae sedis</taxon>
        <taxon>Mucoromycota</taxon>
        <taxon>Glomeromycotina</taxon>
        <taxon>Glomeromycetes</taxon>
        <taxon>Diversisporales</taxon>
        <taxon>Gigasporaceae</taxon>
        <taxon>Racocetra</taxon>
    </lineage>
</organism>
<reference evidence="1" key="1">
    <citation type="submission" date="2021-06" db="EMBL/GenBank/DDBJ databases">
        <authorList>
            <person name="Kallberg Y."/>
            <person name="Tangrot J."/>
            <person name="Rosling A."/>
        </authorList>
    </citation>
    <scope>NUCLEOTIDE SEQUENCE</scope>
    <source>
        <strain evidence="1">MA461A</strain>
    </source>
</reference>
<gene>
    <name evidence="1" type="ORF">RPERSI_LOCUS27596</name>
</gene>
<protein>
    <submittedName>
        <fullName evidence="1">2213_t:CDS:1</fullName>
    </submittedName>
</protein>
<dbReference type="EMBL" id="CAJVQC010097920">
    <property type="protein sequence ID" value="CAG8829795.1"/>
    <property type="molecule type" value="Genomic_DNA"/>
</dbReference>
<evidence type="ECO:0000313" key="2">
    <source>
        <dbReference type="Proteomes" id="UP000789920"/>
    </source>
</evidence>
<name>A0ACA9S6N0_9GLOM</name>
<accession>A0ACA9S6N0</accession>
<evidence type="ECO:0000313" key="1">
    <source>
        <dbReference type="EMBL" id="CAG8829795.1"/>
    </source>
</evidence>
<keyword evidence="2" id="KW-1185">Reference proteome</keyword>
<proteinExistence type="predicted"/>
<dbReference type="Proteomes" id="UP000789920">
    <property type="component" value="Unassembled WGS sequence"/>
</dbReference>